<sequence length="114" mass="13497">MKGKFCFLAKRLNVNWNKNMEAGTSIVATVVDYLTSKLRTRIKNFNLSVDQDNASDISTLFSLTEEISSWKQPELIIGVDYFFKESPNYKFRVFFNQHNSRPYDYWKRIHKQTS</sequence>
<gene>
    <name evidence="1" type="ORF">WBA_LOCUS8011</name>
</gene>
<dbReference type="EMBL" id="UYWW01006250">
    <property type="protein sequence ID" value="VDM14625.1"/>
    <property type="molecule type" value="Genomic_DNA"/>
</dbReference>
<organism evidence="1 2">
    <name type="scientific">Wuchereria bancrofti</name>
    <dbReference type="NCBI Taxonomy" id="6293"/>
    <lineage>
        <taxon>Eukaryota</taxon>
        <taxon>Metazoa</taxon>
        <taxon>Ecdysozoa</taxon>
        <taxon>Nematoda</taxon>
        <taxon>Chromadorea</taxon>
        <taxon>Rhabditida</taxon>
        <taxon>Spirurina</taxon>
        <taxon>Spiruromorpha</taxon>
        <taxon>Filarioidea</taxon>
        <taxon>Onchocercidae</taxon>
        <taxon>Wuchereria</taxon>
    </lineage>
</organism>
<dbReference type="AlphaFoldDB" id="A0A3P7FZQ2"/>
<evidence type="ECO:0000313" key="1">
    <source>
        <dbReference type="EMBL" id="VDM14625.1"/>
    </source>
</evidence>
<protein>
    <submittedName>
        <fullName evidence="1">Uncharacterized protein</fullName>
    </submittedName>
</protein>
<keyword evidence="2" id="KW-1185">Reference proteome</keyword>
<reference evidence="1 2" key="1">
    <citation type="submission" date="2018-11" db="EMBL/GenBank/DDBJ databases">
        <authorList>
            <consortium name="Pathogen Informatics"/>
        </authorList>
    </citation>
    <scope>NUCLEOTIDE SEQUENCE [LARGE SCALE GENOMIC DNA]</scope>
</reference>
<evidence type="ECO:0000313" key="2">
    <source>
        <dbReference type="Proteomes" id="UP000270924"/>
    </source>
</evidence>
<dbReference type="InParanoid" id="A0A3P7FZQ2"/>
<name>A0A3P7FZQ2_WUCBA</name>
<dbReference type="Proteomes" id="UP000270924">
    <property type="component" value="Unassembled WGS sequence"/>
</dbReference>
<accession>A0A3P7FZQ2</accession>
<proteinExistence type="predicted"/>